<evidence type="ECO:0000313" key="1">
    <source>
        <dbReference type="EMBL" id="KAJ2968023.1"/>
    </source>
</evidence>
<reference evidence="1" key="1">
    <citation type="submission" date="2022-10" db="EMBL/GenBank/DDBJ databases">
        <title>Genome Sequence of Xylaria curta.</title>
        <authorList>
            <person name="Buettner E."/>
        </authorList>
    </citation>
    <scope>NUCLEOTIDE SEQUENCE</scope>
    <source>
        <strain evidence="1">Babe10</strain>
    </source>
</reference>
<evidence type="ECO:0000313" key="2">
    <source>
        <dbReference type="Proteomes" id="UP001143856"/>
    </source>
</evidence>
<protein>
    <submittedName>
        <fullName evidence="1">Uncharacterized protein</fullName>
    </submittedName>
</protein>
<dbReference type="EMBL" id="JAPDGR010004464">
    <property type="protein sequence ID" value="KAJ2968023.1"/>
    <property type="molecule type" value="Genomic_DNA"/>
</dbReference>
<dbReference type="Proteomes" id="UP001143856">
    <property type="component" value="Unassembled WGS sequence"/>
</dbReference>
<comment type="caution">
    <text evidence="1">The sequence shown here is derived from an EMBL/GenBank/DDBJ whole genome shotgun (WGS) entry which is preliminary data.</text>
</comment>
<gene>
    <name evidence="1" type="ORF">NUW58_g10314</name>
</gene>
<keyword evidence="2" id="KW-1185">Reference proteome</keyword>
<organism evidence="1 2">
    <name type="scientific">Xylaria curta</name>
    <dbReference type="NCBI Taxonomy" id="42375"/>
    <lineage>
        <taxon>Eukaryota</taxon>
        <taxon>Fungi</taxon>
        <taxon>Dikarya</taxon>
        <taxon>Ascomycota</taxon>
        <taxon>Pezizomycotina</taxon>
        <taxon>Sordariomycetes</taxon>
        <taxon>Xylariomycetidae</taxon>
        <taxon>Xylariales</taxon>
        <taxon>Xylariaceae</taxon>
        <taxon>Xylaria</taxon>
    </lineage>
</organism>
<name>A0ACC1MMV8_9PEZI</name>
<sequence>MKSPTSWLAAATLLTSSLAAPHSQQRLQPDWAGQKWDAIIVGAGTAGIIVADRLSEAGKKTLLLEVGGNSSYGVTADITGKLDRPEWLSGTSLSRVDVPGLYKSIFAEGKSLICPPGIVNSYQACTIGGNSAINAGLYFQPPASDWDDYHPEGWKSADVEAATKRLLEKQKSVVKYSRDGKFYLQSGYEEARKWLVDTAKFTEVSFNDQPNDKDDVVP</sequence>
<accession>A0ACC1MMV8</accession>
<proteinExistence type="predicted"/>